<keyword evidence="4 6" id="KW-0547">Nucleotide-binding</keyword>
<dbReference type="Gene3D" id="1.20.1200.10">
    <property type="entry name" value="Cobalamin adenosyltransferase-like"/>
    <property type="match status" value="1"/>
</dbReference>
<dbReference type="KEGG" id="pary:A4V02_12470"/>
<gene>
    <name evidence="8" type="ORF">A4V02_12470</name>
    <name evidence="9" type="ORF">E5333_02745</name>
</gene>
<accession>A0A1Z2XG83</accession>
<name>A0A1B1SC93_9BACT</name>
<dbReference type="EC" id="2.5.1.17" evidence="6"/>
<dbReference type="PANTHER" id="PTHR12213">
    <property type="entry name" value="CORRINOID ADENOSYLTRANSFERASE"/>
    <property type="match status" value="1"/>
</dbReference>
<reference evidence="10" key="1">
    <citation type="submission" date="2016-04" db="EMBL/GenBank/DDBJ databases">
        <title>Complete Genome Sequences of Twelve Strains of a Stable Defined Moderately Diverse Mouse Microbiota 2 (sDMDMm2).</title>
        <authorList>
            <person name="Uchimura Y."/>
            <person name="Wyss M."/>
            <person name="Brugiroux S."/>
            <person name="Limenitakis J.P."/>
            <person name="Stecher B."/>
            <person name="McCoy K.D."/>
            <person name="Macpherson A.J."/>
        </authorList>
    </citation>
    <scope>NUCLEOTIDE SEQUENCE [LARGE SCALE GENOMIC DNA]</scope>
    <source>
        <strain evidence="10">YL27</strain>
    </source>
</reference>
<evidence type="ECO:0000313" key="10">
    <source>
        <dbReference type="Proteomes" id="UP000186351"/>
    </source>
</evidence>
<evidence type="ECO:0000313" key="9">
    <source>
        <dbReference type="EMBL" id="TGY75934.1"/>
    </source>
</evidence>
<dbReference type="NCBIfam" id="TIGR00636">
    <property type="entry name" value="PduO_Nterm"/>
    <property type="match status" value="1"/>
</dbReference>
<comment type="pathway">
    <text evidence="6">Cofactor biosynthesis; adenosylcobalamin biosynthesis; adenosylcobalamin from cob(II)yrinate a,c-diamide: step 2/7.</text>
</comment>
<dbReference type="FunFam" id="1.20.1200.10:FF:000001">
    <property type="entry name" value="Cob(I)yrinic acid a,c-diamide adenosyltransferase"/>
    <property type="match status" value="1"/>
</dbReference>
<comment type="catalytic activity">
    <reaction evidence="6">
        <text>2 cob(II)yrinate a,c diamide + reduced [electron-transfer flavoprotein] + 2 ATP = 2 adenosylcob(III)yrinate a,c-diamide + 2 triphosphate + oxidized [electron-transfer flavoprotein] + 3 H(+)</text>
        <dbReference type="Rhea" id="RHEA:11528"/>
        <dbReference type="Rhea" id="RHEA-COMP:10685"/>
        <dbReference type="Rhea" id="RHEA-COMP:10686"/>
        <dbReference type="ChEBI" id="CHEBI:15378"/>
        <dbReference type="ChEBI" id="CHEBI:18036"/>
        <dbReference type="ChEBI" id="CHEBI:30616"/>
        <dbReference type="ChEBI" id="CHEBI:57692"/>
        <dbReference type="ChEBI" id="CHEBI:58307"/>
        <dbReference type="ChEBI" id="CHEBI:58503"/>
        <dbReference type="ChEBI" id="CHEBI:58537"/>
        <dbReference type="EC" id="2.5.1.17"/>
    </reaction>
</comment>
<dbReference type="InterPro" id="IPR029499">
    <property type="entry name" value="PduO-typ"/>
</dbReference>
<sequence>MTKSKVYTTTGDNGATSLVGGVRVKKTDIRIEAYGSIDELNANIGVLLAIPCLQPAAVDLLHQVQNRLFSIGAYLATPNPDNAITRCAGLSAENVEAIENVIDHFDAQLPPLNNFVLPGGTHRAAVCHVCRTMCRRCERRIVALADQTYVDPNVLRYINRLSDFFFVFARFNNVDNQTDELFWDKNN</sequence>
<keyword evidence="5 6" id="KW-0067">ATP-binding</keyword>
<evidence type="ECO:0000256" key="4">
    <source>
        <dbReference type="ARBA" id="ARBA00022741"/>
    </source>
</evidence>
<evidence type="ECO:0000313" key="11">
    <source>
        <dbReference type="Proteomes" id="UP000306630"/>
    </source>
</evidence>
<dbReference type="Proteomes" id="UP000186351">
    <property type="component" value="Chromosome"/>
</dbReference>
<evidence type="ECO:0000256" key="2">
    <source>
        <dbReference type="ARBA" id="ARBA00011233"/>
    </source>
</evidence>
<dbReference type="PANTHER" id="PTHR12213:SF0">
    <property type="entry name" value="CORRINOID ADENOSYLTRANSFERASE MMAB"/>
    <property type="match status" value="1"/>
</dbReference>
<dbReference type="Pfam" id="PF01923">
    <property type="entry name" value="Cob_adeno_trans"/>
    <property type="match status" value="1"/>
</dbReference>
<reference evidence="8" key="2">
    <citation type="submission" date="2017-04" db="EMBL/GenBank/DDBJ databases">
        <title>Complete Genome Sequences of Twelve Strains of a Stable Defined Moderately Diverse Mouse Microbiota 2 (sDMDMm2).</title>
        <authorList>
            <person name="Uchimura Y."/>
            <person name="Wyss M."/>
            <person name="Brugiroux S."/>
            <person name="Limenitakis J.P."/>
            <person name="Stecher B."/>
            <person name="McCoy K.D."/>
            <person name="Macpherson A.J."/>
        </authorList>
    </citation>
    <scope>NUCLEOTIDE SEQUENCE</scope>
    <source>
        <strain evidence="8">YL27</strain>
    </source>
</reference>
<comment type="similarity">
    <text evidence="1 6">Belongs to the Cob(I)alamin adenosyltransferase family.</text>
</comment>
<keyword evidence="6" id="KW-0169">Cobalamin biosynthesis</keyword>
<comment type="subunit">
    <text evidence="2">Homotrimer.</text>
</comment>
<dbReference type="InterPro" id="IPR016030">
    <property type="entry name" value="CblAdoTrfase-like"/>
</dbReference>
<dbReference type="UniPathway" id="UPA00148">
    <property type="reaction ID" value="UER00233"/>
</dbReference>
<proteinExistence type="inferred from homology"/>
<keyword evidence="3 6" id="KW-0808">Transferase</keyword>
<evidence type="ECO:0000256" key="6">
    <source>
        <dbReference type="RuleBase" id="RU366026"/>
    </source>
</evidence>
<dbReference type="EMBL" id="CP015402">
    <property type="protein sequence ID" value="ANU64453.1"/>
    <property type="molecule type" value="Genomic_DNA"/>
</dbReference>
<feature type="domain" description="Cobalamin adenosyltransferase-like" evidence="7">
    <location>
        <begin position="6"/>
        <end position="171"/>
    </location>
</feature>
<dbReference type="EMBL" id="SRYD01000007">
    <property type="protein sequence ID" value="TGY75934.1"/>
    <property type="molecule type" value="Genomic_DNA"/>
</dbReference>
<comment type="catalytic activity">
    <reaction evidence="6">
        <text>2 cob(II)alamin + reduced [electron-transfer flavoprotein] + 2 ATP = 2 adenosylcob(III)alamin + 2 triphosphate + oxidized [electron-transfer flavoprotein] + 3 H(+)</text>
        <dbReference type="Rhea" id="RHEA:28671"/>
        <dbReference type="Rhea" id="RHEA-COMP:10685"/>
        <dbReference type="Rhea" id="RHEA-COMP:10686"/>
        <dbReference type="ChEBI" id="CHEBI:15378"/>
        <dbReference type="ChEBI" id="CHEBI:16304"/>
        <dbReference type="ChEBI" id="CHEBI:18036"/>
        <dbReference type="ChEBI" id="CHEBI:18408"/>
        <dbReference type="ChEBI" id="CHEBI:30616"/>
        <dbReference type="ChEBI" id="CHEBI:57692"/>
        <dbReference type="ChEBI" id="CHEBI:58307"/>
        <dbReference type="EC" id="2.5.1.17"/>
    </reaction>
</comment>
<dbReference type="RefSeq" id="WP_068961731.1">
    <property type="nucleotide sequence ID" value="NZ_CAJTAP010000021.1"/>
</dbReference>
<dbReference type="SUPFAM" id="SSF89028">
    <property type="entry name" value="Cobalamin adenosyltransferase-like"/>
    <property type="match status" value="1"/>
</dbReference>
<keyword evidence="10" id="KW-1185">Reference proteome</keyword>
<dbReference type="GeneID" id="65537689"/>
<dbReference type="Proteomes" id="UP000306630">
    <property type="component" value="Unassembled WGS sequence"/>
</dbReference>
<dbReference type="GO" id="GO:0008817">
    <property type="term" value="F:corrinoid adenosyltransferase activity"/>
    <property type="evidence" value="ECO:0007669"/>
    <property type="project" value="UniProtKB-UniRule"/>
</dbReference>
<evidence type="ECO:0000313" key="8">
    <source>
        <dbReference type="EMBL" id="ANU64453.1"/>
    </source>
</evidence>
<dbReference type="GO" id="GO:0005524">
    <property type="term" value="F:ATP binding"/>
    <property type="evidence" value="ECO:0007669"/>
    <property type="project" value="UniProtKB-UniRule"/>
</dbReference>
<dbReference type="OrthoDB" id="9778896at2"/>
<evidence type="ECO:0000256" key="5">
    <source>
        <dbReference type="ARBA" id="ARBA00022840"/>
    </source>
</evidence>
<organism evidence="8 10">
    <name type="scientific">Muribaculum intestinale</name>
    <dbReference type="NCBI Taxonomy" id="1796646"/>
    <lineage>
        <taxon>Bacteria</taxon>
        <taxon>Pseudomonadati</taxon>
        <taxon>Bacteroidota</taxon>
        <taxon>Bacteroidia</taxon>
        <taxon>Bacteroidales</taxon>
        <taxon>Muribaculaceae</taxon>
        <taxon>Muribaculum</taxon>
    </lineage>
</organism>
<evidence type="ECO:0000259" key="7">
    <source>
        <dbReference type="Pfam" id="PF01923"/>
    </source>
</evidence>
<dbReference type="STRING" id="1796646.A4V02_12470"/>
<dbReference type="GO" id="GO:0009236">
    <property type="term" value="P:cobalamin biosynthetic process"/>
    <property type="evidence" value="ECO:0007669"/>
    <property type="project" value="UniProtKB-UniRule"/>
</dbReference>
<accession>A0A1B1SC93</accession>
<protein>
    <recommendedName>
        <fullName evidence="6">Corrinoid adenosyltransferase</fullName>
        <ecNumber evidence="6">2.5.1.17</ecNumber>
    </recommendedName>
    <alternativeName>
        <fullName evidence="6">Cob(II)alamin adenosyltransferase</fullName>
    </alternativeName>
    <alternativeName>
        <fullName evidence="6">Cob(II)yrinic acid a,c-diamide adenosyltransferase</fullName>
    </alternativeName>
    <alternativeName>
        <fullName evidence="6">Cobinamide/cobalamin adenosyltransferase</fullName>
    </alternativeName>
</protein>
<evidence type="ECO:0000256" key="3">
    <source>
        <dbReference type="ARBA" id="ARBA00022679"/>
    </source>
</evidence>
<evidence type="ECO:0000256" key="1">
    <source>
        <dbReference type="ARBA" id="ARBA00007487"/>
    </source>
</evidence>
<reference evidence="9 11" key="3">
    <citation type="submission" date="2019-04" db="EMBL/GenBank/DDBJ databases">
        <title>Microbes associate with the intestines of laboratory mice.</title>
        <authorList>
            <person name="Navarre W."/>
            <person name="Wong E."/>
            <person name="Huang K."/>
            <person name="Tropini C."/>
            <person name="Ng K."/>
            <person name="Yu B."/>
        </authorList>
    </citation>
    <scope>NUCLEOTIDE SEQUENCE [LARGE SCALE GENOMIC DNA]</scope>
    <source>
        <strain evidence="9 11">NM06_A21</strain>
    </source>
</reference>
<dbReference type="InterPro" id="IPR036451">
    <property type="entry name" value="CblAdoTrfase-like_sf"/>
</dbReference>
<dbReference type="AlphaFoldDB" id="A0A1B1SC93"/>